<evidence type="ECO:0000313" key="1">
    <source>
        <dbReference type="EMBL" id="KAH6636794.1"/>
    </source>
</evidence>
<name>A0ACB7PEQ4_9PEZI</name>
<evidence type="ECO:0000313" key="2">
    <source>
        <dbReference type="Proteomes" id="UP000724584"/>
    </source>
</evidence>
<reference evidence="1 2" key="1">
    <citation type="journal article" date="2021" name="Nat. Commun.">
        <title>Genetic determinants of endophytism in the Arabidopsis root mycobiome.</title>
        <authorList>
            <person name="Mesny F."/>
            <person name="Miyauchi S."/>
            <person name="Thiergart T."/>
            <person name="Pickel B."/>
            <person name="Atanasova L."/>
            <person name="Karlsson M."/>
            <person name="Huettel B."/>
            <person name="Barry K.W."/>
            <person name="Haridas S."/>
            <person name="Chen C."/>
            <person name="Bauer D."/>
            <person name="Andreopoulos W."/>
            <person name="Pangilinan J."/>
            <person name="LaButti K."/>
            <person name="Riley R."/>
            <person name="Lipzen A."/>
            <person name="Clum A."/>
            <person name="Drula E."/>
            <person name="Henrissat B."/>
            <person name="Kohler A."/>
            <person name="Grigoriev I.V."/>
            <person name="Martin F.M."/>
            <person name="Hacquard S."/>
        </authorList>
    </citation>
    <scope>NUCLEOTIDE SEQUENCE [LARGE SCALE GENOMIC DNA]</scope>
    <source>
        <strain evidence="1 2">MPI-SDFR-AT-0079</strain>
    </source>
</reference>
<accession>A0ACB7PEQ4</accession>
<protein>
    <submittedName>
        <fullName evidence="1">Uncharacterized protein</fullName>
    </submittedName>
</protein>
<dbReference type="Proteomes" id="UP000724584">
    <property type="component" value="Unassembled WGS sequence"/>
</dbReference>
<gene>
    <name evidence="1" type="ORF">F5144DRAFT_568765</name>
</gene>
<proteinExistence type="predicted"/>
<comment type="caution">
    <text evidence="1">The sequence shown here is derived from an EMBL/GenBank/DDBJ whole genome shotgun (WGS) entry which is preliminary data.</text>
</comment>
<keyword evidence="2" id="KW-1185">Reference proteome</keyword>
<sequence length="108" mass="12011">MVAFFQALLDLCWFMFCSASFEPVYGSSCLAMITVTCIFSSKVASFYDTHYFNTNRPGNGILDSVSKWHVERTQGGKGLKAKKCLNSTYVHISKVGRVLKGCQFQACS</sequence>
<organism evidence="1 2">
    <name type="scientific">Chaetomium tenue</name>
    <dbReference type="NCBI Taxonomy" id="1854479"/>
    <lineage>
        <taxon>Eukaryota</taxon>
        <taxon>Fungi</taxon>
        <taxon>Dikarya</taxon>
        <taxon>Ascomycota</taxon>
        <taxon>Pezizomycotina</taxon>
        <taxon>Sordariomycetes</taxon>
        <taxon>Sordariomycetidae</taxon>
        <taxon>Sordariales</taxon>
        <taxon>Chaetomiaceae</taxon>
        <taxon>Chaetomium</taxon>
    </lineage>
</organism>
<dbReference type="EMBL" id="JAGIZQ010000003">
    <property type="protein sequence ID" value="KAH6636794.1"/>
    <property type="molecule type" value="Genomic_DNA"/>
</dbReference>